<dbReference type="STRING" id="464.Lgor_0290"/>
<dbReference type="Proteomes" id="UP000186808">
    <property type="component" value="Unassembled WGS sequence"/>
</dbReference>
<proteinExistence type="predicted"/>
<name>A0A377GGM4_9GAMM</name>
<reference evidence="1 3" key="1">
    <citation type="submission" date="2017-01" db="EMBL/GenBank/DDBJ databases">
        <authorList>
            <person name="Varghese N."/>
            <person name="Submissions S."/>
        </authorList>
    </citation>
    <scope>NUCLEOTIDE SEQUENCE [LARGE SCALE GENOMIC DNA]</scope>
    <source>
        <strain evidence="1 3">ATCC 33342</strain>
    </source>
</reference>
<sequence length="643" mass="71867">MPHSLPPPILEEIVSQCESIEEINKMINAVVGPDGPIPDEIKWELKNRLIGIESAIEFNDWCLEFMRRQKGADTFILNIIQDRIQNPLKRLSTLFLLLNQYNQTAPQQQVGINIALNKLIELIGYNIPAISSEIIKVPMNTLKACFNSSKNFVAISALFYKVGLIDKLTIKAQESPLSLDEFLFYTAFATAKDIMTLPERTLNAITQAITLHPGLREDSQPKDRYQYLLLKHSMAKVNLLKSNADSDLSDELSFFLSEEMSFQLARHNAEPYALLPIDYLDGPILNITNLSLPRAQWNGLYLARTKIINANLIASQLSNSQLAHSMLNNVTLSDSLINGSNLSSSDIKNVDFTRSSLIGTSMQKATLSGCIRFNHAVLDEAILSNAYCIPNSEIDFSNAQLNRANLNQTCLSKVNESSPEGNHINFSRANLQQAILTHVWLEGKNVNMEYSRLVDANASGAHLKHANLTYADMRGINLSHADLSGADLSGAILIGANLTNVRLNNTKLTGAKFLDLSPMSSDQPTPAYIDLVSNLTNELDRLMNTYNSEQLEFISLIAAQQIIEAVMKRDDWDNESKCDYLQRALLHPVFKHQSIMNLFYSQSMRMLGFLCDQNGMSPSQKCIKSALDELDSNYQLTLVEPVY</sequence>
<protein>
    <submittedName>
        <fullName evidence="2">Type III effector pipB2</fullName>
    </submittedName>
    <submittedName>
        <fullName evidence="1">Uncharacterized protein YjbI, contains pentapeptide repeats</fullName>
    </submittedName>
</protein>
<dbReference type="RefSeq" id="WP_058466807.1">
    <property type="nucleotide sequence ID" value="NZ_CAAAIX010000026.1"/>
</dbReference>
<dbReference type="EMBL" id="UGGV01000001">
    <property type="protein sequence ID" value="STO23936.1"/>
    <property type="molecule type" value="Genomic_DNA"/>
</dbReference>
<dbReference type="InterPro" id="IPR051082">
    <property type="entry name" value="Pentapeptide-BTB/POZ_domain"/>
</dbReference>
<dbReference type="PANTHER" id="PTHR14136:SF17">
    <property type="entry name" value="BTB_POZ DOMAIN-CONTAINING PROTEIN KCTD9"/>
    <property type="match status" value="1"/>
</dbReference>
<evidence type="ECO:0000313" key="4">
    <source>
        <dbReference type="Proteomes" id="UP000254374"/>
    </source>
</evidence>
<dbReference type="Pfam" id="PF00805">
    <property type="entry name" value="Pentapeptide"/>
    <property type="match status" value="3"/>
</dbReference>
<keyword evidence="3" id="KW-1185">Reference proteome</keyword>
<evidence type="ECO:0000313" key="1">
    <source>
        <dbReference type="EMBL" id="SIR76166.1"/>
    </source>
</evidence>
<dbReference type="InterPro" id="IPR001646">
    <property type="entry name" value="5peptide_repeat"/>
</dbReference>
<dbReference type="Gene3D" id="2.160.20.80">
    <property type="entry name" value="E3 ubiquitin-protein ligase SopA"/>
    <property type="match status" value="2"/>
</dbReference>
<dbReference type="PANTHER" id="PTHR14136">
    <property type="entry name" value="BTB_POZ DOMAIN-CONTAINING PROTEIN KCTD9"/>
    <property type="match status" value="1"/>
</dbReference>
<organism evidence="2 4">
    <name type="scientific">Fluoribacter gormanii</name>
    <dbReference type="NCBI Taxonomy" id="464"/>
    <lineage>
        <taxon>Bacteria</taxon>
        <taxon>Pseudomonadati</taxon>
        <taxon>Pseudomonadota</taxon>
        <taxon>Gammaproteobacteria</taxon>
        <taxon>Legionellales</taxon>
        <taxon>Legionellaceae</taxon>
        <taxon>Fluoribacter</taxon>
    </lineage>
</organism>
<accession>A0A377GGM4</accession>
<dbReference type="EMBL" id="FTNL01000023">
    <property type="protein sequence ID" value="SIR76166.1"/>
    <property type="molecule type" value="Genomic_DNA"/>
</dbReference>
<dbReference type="OrthoDB" id="7932329at2"/>
<dbReference type="SUPFAM" id="SSF141571">
    <property type="entry name" value="Pentapeptide repeat-like"/>
    <property type="match status" value="2"/>
</dbReference>
<evidence type="ECO:0000313" key="2">
    <source>
        <dbReference type="EMBL" id="STO23936.1"/>
    </source>
</evidence>
<evidence type="ECO:0000313" key="3">
    <source>
        <dbReference type="Proteomes" id="UP000186808"/>
    </source>
</evidence>
<gene>
    <name evidence="2" type="primary">pipB2_1</name>
    <name evidence="2" type="ORF">NCTC11401_00742</name>
    <name evidence="1" type="ORF">SAMN05421777_12323</name>
</gene>
<dbReference type="AlphaFoldDB" id="A0A377GGM4"/>
<reference evidence="2 4" key="2">
    <citation type="submission" date="2018-06" db="EMBL/GenBank/DDBJ databases">
        <authorList>
            <consortium name="Pathogen Informatics"/>
            <person name="Doyle S."/>
        </authorList>
    </citation>
    <scope>NUCLEOTIDE SEQUENCE [LARGE SCALE GENOMIC DNA]</scope>
    <source>
        <strain evidence="2 4">NCTC11401</strain>
    </source>
</reference>
<dbReference type="Proteomes" id="UP000254374">
    <property type="component" value="Unassembled WGS sequence"/>
</dbReference>